<dbReference type="Gene3D" id="1.25.40.10">
    <property type="entry name" value="Tetratricopeptide repeat domain"/>
    <property type="match status" value="3"/>
</dbReference>
<dbReference type="EMBL" id="JBBNAE010000001">
    <property type="protein sequence ID" value="KAK9155942.1"/>
    <property type="molecule type" value="Genomic_DNA"/>
</dbReference>
<feature type="repeat" description="PPR" evidence="2">
    <location>
        <begin position="151"/>
        <end position="185"/>
    </location>
</feature>
<keyword evidence="4" id="KW-1185">Reference proteome</keyword>
<dbReference type="NCBIfam" id="TIGR00756">
    <property type="entry name" value="PPR"/>
    <property type="match status" value="5"/>
</dbReference>
<evidence type="ECO:0000256" key="1">
    <source>
        <dbReference type="ARBA" id="ARBA00022737"/>
    </source>
</evidence>
<dbReference type="Pfam" id="PF01535">
    <property type="entry name" value="PPR"/>
    <property type="match status" value="2"/>
</dbReference>
<evidence type="ECO:0000256" key="2">
    <source>
        <dbReference type="PROSITE-ProRule" id="PRU00708"/>
    </source>
</evidence>
<keyword evidence="1" id="KW-0677">Repeat</keyword>
<dbReference type="InterPro" id="IPR051222">
    <property type="entry name" value="PPR/CCM1_RNA-binding"/>
</dbReference>
<protein>
    <recommendedName>
        <fullName evidence="5">Pentatricopeptide repeat-containing protein</fullName>
    </recommendedName>
</protein>
<dbReference type="PANTHER" id="PTHR47942:SF65">
    <property type="entry name" value="OS04G0618050 PROTEIN"/>
    <property type="match status" value="1"/>
</dbReference>
<feature type="repeat" description="PPR" evidence="2">
    <location>
        <begin position="186"/>
        <end position="220"/>
    </location>
</feature>
<evidence type="ECO:0008006" key="5">
    <source>
        <dbReference type="Google" id="ProtNLM"/>
    </source>
</evidence>
<dbReference type="InterPro" id="IPR002885">
    <property type="entry name" value="PPR_rpt"/>
</dbReference>
<comment type="caution">
    <text evidence="3">The sequence shown here is derived from an EMBL/GenBank/DDBJ whole genome shotgun (WGS) entry which is preliminary data.</text>
</comment>
<proteinExistence type="predicted"/>
<gene>
    <name evidence="3" type="ORF">Sjap_003422</name>
</gene>
<evidence type="ECO:0000313" key="3">
    <source>
        <dbReference type="EMBL" id="KAK9155942.1"/>
    </source>
</evidence>
<reference evidence="3 4" key="1">
    <citation type="submission" date="2024-01" db="EMBL/GenBank/DDBJ databases">
        <title>Genome assemblies of Stephania.</title>
        <authorList>
            <person name="Yang L."/>
        </authorList>
    </citation>
    <scope>NUCLEOTIDE SEQUENCE [LARGE SCALE GENOMIC DNA]</scope>
    <source>
        <strain evidence="3">QJT</strain>
        <tissue evidence="3">Leaf</tissue>
    </source>
</reference>
<name>A0AAP0KQT8_9MAGN</name>
<feature type="repeat" description="PPR" evidence="2">
    <location>
        <begin position="257"/>
        <end position="291"/>
    </location>
</feature>
<evidence type="ECO:0000313" key="4">
    <source>
        <dbReference type="Proteomes" id="UP001417504"/>
    </source>
</evidence>
<sequence>MDGKIETNNHAHNGLHCRQALQRAKPRQARREVQEVLRKLPLSLQAPIYQVTVRRLASAKRFSLIEDILESQKKYSDMSSEGFAIRLIKLYGESGMFDHARKVFDELPSLRCRRTVKSFNALLNACVDSKKFDDVERVFHEMPSELSVDPDVYSFNIMIRAFCEMGSLDSAVLMLDEMGKKGVEPNLISFNTLLCGLYDSARFDECEKVWILMEKSNVKPDVRSYNAKLRGLVAVGKISEAVELVEELGRSSEIKPDIHSFNALIKGFCKDGNLEEAKRVYDDLLKKDCVPIRSTFEALIPSLCENGDFDLAFKLCKESMSRRCMLDVGVLQGVVDGLFKKSKVEEAEKLVELARANSYSRSSVKMPS</sequence>
<dbReference type="Pfam" id="PF13041">
    <property type="entry name" value="PPR_2"/>
    <property type="match status" value="2"/>
</dbReference>
<dbReference type="InterPro" id="IPR011990">
    <property type="entry name" value="TPR-like_helical_dom_sf"/>
</dbReference>
<organism evidence="3 4">
    <name type="scientific">Stephania japonica</name>
    <dbReference type="NCBI Taxonomy" id="461633"/>
    <lineage>
        <taxon>Eukaryota</taxon>
        <taxon>Viridiplantae</taxon>
        <taxon>Streptophyta</taxon>
        <taxon>Embryophyta</taxon>
        <taxon>Tracheophyta</taxon>
        <taxon>Spermatophyta</taxon>
        <taxon>Magnoliopsida</taxon>
        <taxon>Ranunculales</taxon>
        <taxon>Menispermaceae</taxon>
        <taxon>Menispermoideae</taxon>
        <taxon>Cissampelideae</taxon>
        <taxon>Stephania</taxon>
    </lineage>
</organism>
<feature type="repeat" description="PPR" evidence="2">
    <location>
        <begin position="115"/>
        <end position="145"/>
    </location>
</feature>
<dbReference type="Proteomes" id="UP001417504">
    <property type="component" value="Unassembled WGS sequence"/>
</dbReference>
<accession>A0AAP0KQT8</accession>
<dbReference type="AlphaFoldDB" id="A0AAP0KQT8"/>
<dbReference type="PROSITE" id="PS51375">
    <property type="entry name" value="PPR"/>
    <property type="match status" value="4"/>
</dbReference>
<dbReference type="PANTHER" id="PTHR47942">
    <property type="entry name" value="TETRATRICOPEPTIDE REPEAT (TPR)-LIKE SUPERFAMILY PROTEIN-RELATED"/>
    <property type="match status" value="1"/>
</dbReference>